<feature type="signal peptide" evidence="2">
    <location>
        <begin position="1"/>
        <end position="27"/>
    </location>
</feature>
<comment type="caution">
    <text evidence="3">The sequence shown here is derived from an EMBL/GenBank/DDBJ whole genome shotgun (WGS) entry which is preliminary data.</text>
</comment>
<accession>A0ABD3XLT1</accession>
<reference evidence="3 4" key="1">
    <citation type="submission" date="2024-11" db="EMBL/GenBank/DDBJ databases">
        <title>Chromosome-level genome assembly of the freshwater bivalve Anodonta woodiana.</title>
        <authorList>
            <person name="Chen X."/>
        </authorList>
    </citation>
    <scope>NUCLEOTIDE SEQUENCE [LARGE SCALE GENOMIC DNA]</scope>
    <source>
        <strain evidence="3">MN2024</strain>
        <tissue evidence="3">Gills</tissue>
    </source>
</reference>
<keyword evidence="2" id="KW-0732">Signal</keyword>
<dbReference type="AlphaFoldDB" id="A0ABD3XLT1"/>
<dbReference type="Proteomes" id="UP001634394">
    <property type="component" value="Unassembled WGS sequence"/>
</dbReference>
<gene>
    <name evidence="3" type="ORF">ACJMK2_026630</name>
</gene>
<dbReference type="EMBL" id="JBJQND010000002">
    <property type="protein sequence ID" value="KAL3886650.1"/>
    <property type="molecule type" value="Genomic_DNA"/>
</dbReference>
<evidence type="ECO:0000313" key="3">
    <source>
        <dbReference type="EMBL" id="KAL3886650.1"/>
    </source>
</evidence>
<keyword evidence="4" id="KW-1185">Reference proteome</keyword>
<organism evidence="3 4">
    <name type="scientific">Sinanodonta woodiana</name>
    <name type="common">Chinese pond mussel</name>
    <name type="synonym">Anodonta woodiana</name>
    <dbReference type="NCBI Taxonomy" id="1069815"/>
    <lineage>
        <taxon>Eukaryota</taxon>
        <taxon>Metazoa</taxon>
        <taxon>Spiralia</taxon>
        <taxon>Lophotrochozoa</taxon>
        <taxon>Mollusca</taxon>
        <taxon>Bivalvia</taxon>
        <taxon>Autobranchia</taxon>
        <taxon>Heteroconchia</taxon>
        <taxon>Palaeoheterodonta</taxon>
        <taxon>Unionida</taxon>
        <taxon>Unionoidea</taxon>
        <taxon>Unionidae</taxon>
        <taxon>Unioninae</taxon>
        <taxon>Sinanodonta</taxon>
    </lineage>
</organism>
<protein>
    <recommendedName>
        <fullName evidence="5">ZP domain-containing protein</fullName>
    </recommendedName>
</protein>
<evidence type="ECO:0000313" key="4">
    <source>
        <dbReference type="Proteomes" id="UP001634394"/>
    </source>
</evidence>
<evidence type="ECO:0000256" key="2">
    <source>
        <dbReference type="SAM" id="SignalP"/>
    </source>
</evidence>
<proteinExistence type="predicted"/>
<feature type="chain" id="PRO_5044800235" description="ZP domain-containing protein" evidence="2">
    <location>
        <begin position="28"/>
        <end position="394"/>
    </location>
</feature>
<sequence length="394" mass="43792">MQCAGCISNQFFFWQVMLYSINVYAIAQDASYHCEVNPSDASQIIFKFRLLKNNDTVAVIKMYNASGTFSFDRASDQQSAVECTKIDDSNNTNTDPIDHNIVFNPSTALPCGMVKQGNIVKAVFRSEAIVDTDSSEDKFYICQCDITEALEHIVNTSAQVSDIQYRTINNARSAVLEIYDSSDNLVTSSSTTNLGDIIYFRVTYTRNVATERIFPVRAYVDELDVASVSTFSDAVKLINNGCPTAAGSTLAGNSFGTFSNNSARSTENTWVLETPQFQTFSKEDHIVGTRVNFFRARLGYCFLTSDPICLSPSCPARKKRDAEETIVDSTYMETILVVQDRRSEADPGLRPEPDCSKSVPFILIVTFMLLILVTEITVTGAMSFKVIRRYRAAS</sequence>
<keyword evidence="1" id="KW-0472">Membrane</keyword>
<name>A0ABD3XLT1_SINWO</name>
<evidence type="ECO:0000256" key="1">
    <source>
        <dbReference type="SAM" id="Phobius"/>
    </source>
</evidence>
<feature type="transmembrane region" description="Helical" evidence="1">
    <location>
        <begin position="361"/>
        <end position="384"/>
    </location>
</feature>
<keyword evidence="1" id="KW-1133">Transmembrane helix</keyword>
<keyword evidence="1" id="KW-0812">Transmembrane</keyword>
<evidence type="ECO:0008006" key="5">
    <source>
        <dbReference type="Google" id="ProtNLM"/>
    </source>
</evidence>